<feature type="compositionally biased region" description="Basic residues" evidence="1">
    <location>
        <begin position="516"/>
        <end position="527"/>
    </location>
</feature>
<gene>
    <name evidence="3" type="ORF">PgNI_06396</name>
</gene>
<feature type="region of interest" description="Disordered" evidence="1">
    <location>
        <begin position="465"/>
        <end position="497"/>
    </location>
</feature>
<feature type="compositionally biased region" description="Basic and acidic residues" evidence="1">
    <location>
        <begin position="551"/>
        <end position="582"/>
    </location>
</feature>
<dbReference type="Proteomes" id="UP000515153">
    <property type="component" value="Chromosome I"/>
</dbReference>
<evidence type="ECO:0000313" key="2">
    <source>
        <dbReference type="Proteomes" id="UP000515153"/>
    </source>
</evidence>
<protein>
    <submittedName>
        <fullName evidence="3">Uncharacterized protein</fullName>
    </submittedName>
</protein>
<proteinExistence type="predicted"/>
<feature type="compositionally biased region" description="Acidic residues" evidence="1">
    <location>
        <begin position="484"/>
        <end position="497"/>
    </location>
</feature>
<dbReference type="GeneID" id="41961329"/>
<keyword evidence="2" id="KW-1185">Reference proteome</keyword>
<dbReference type="KEGG" id="pgri:PgNI_06396"/>
<name>A0A6P8B5C6_PYRGI</name>
<organism evidence="2 3">
    <name type="scientific">Pyricularia grisea</name>
    <name type="common">Crabgrass-specific blast fungus</name>
    <name type="synonym">Magnaporthe grisea</name>
    <dbReference type="NCBI Taxonomy" id="148305"/>
    <lineage>
        <taxon>Eukaryota</taxon>
        <taxon>Fungi</taxon>
        <taxon>Dikarya</taxon>
        <taxon>Ascomycota</taxon>
        <taxon>Pezizomycotina</taxon>
        <taxon>Sordariomycetes</taxon>
        <taxon>Sordariomycetidae</taxon>
        <taxon>Magnaporthales</taxon>
        <taxon>Pyriculariaceae</taxon>
        <taxon>Pyricularia</taxon>
    </lineage>
</organism>
<dbReference type="AlphaFoldDB" id="A0A6P8B5C6"/>
<evidence type="ECO:0000256" key="1">
    <source>
        <dbReference type="SAM" id="MobiDB-lite"/>
    </source>
</evidence>
<reference evidence="3" key="2">
    <citation type="submission" date="2019-10" db="EMBL/GenBank/DDBJ databases">
        <authorList>
            <consortium name="NCBI Genome Project"/>
        </authorList>
    </citation>
    <scope>NUCLEOTIDE SEQUENCE</scope>
    <source>
        <strain evidence="3">NI907</strain>
    </source>
</reference>
<feature type="region of interest" description="Disordered" evidence="1">
    <location>
        <begin position="404"/>
        <end position="432"/>
    </location>
</feature>
<feature type="compositionally biased region" description="Basic residues" evidence="1">
    <location>
        <begin position="541"/>
        <end position="550"/>
    </location>
</feature>
<evidence type="ECO:0000313" key="3">
    <source>
        <dbReference type="RefSeq" id="XP_030982363.1"/>
    </source>
</evidence>
<accession>A0A6P8B5C6</accession>
<feature type="region of interest" description="Disordered" evidence="1">
    <location>
        <begin position="509"/>
        <end position="618"/>
    </location>
</feature>
<sequence>MAQGPQAFYCLWQEERILEGIYELLSKQDVCSLRLANSACCNLVTKRLFLRTHLTFTANSFTKASRIQALSRIGHHIQHLTFTFAHSEGTFLPPLVHPITGHEISFLYTPYTHMASSLSRPKYGNSGLGDVLTQQYPPLFHSATNVPSFINAFKHLPNMRHLTIRCPGQDARERYRRDIVDYALISLRISIERAPLDKLNKLTLSSVHPSAFIYLRHAPGFGCLPSASRRWRQIRKLYLQVDSWDFYGPSPGLDHLKMIEDYIRHLAPNLSKFSYTWLGRKGPCPVALADDPLFAPPRSSKKLFNEVTSPMSPLPPCPGRKPIAFPKLKQLTIRNATMSAAQTSTLVRTHQSSVRDFDFENVALIGGGSWDDALAPLMDQTSQRGSGAWSCHSLGSGDLQPWGSGSVFGMPTTPPPRGGKLPGDEHELSSPSAAVAAASRELLDLDVEGLESYLGLHGDSDHLPGFEGLARMPTRNITSTPTIQEEDEEEGDEEDDGLASDIAAAKEASLSFSSKLQKKRIRRRRKPSTREDDDTETETQRRRHHRRKHRDAADQGDKVRDRDSDKKRKDKRERDRYEGSDRGHRRPRSPSPAEKRNQRKLKREDHLRPPQTPPPMMMPEVILADGDEVECPKSPLSLRSSPALSPRNLNISAPMLSREPLPSMLLLKPTVYAPCSPGSSPSATIKSPPVASSSTPGWNGARAMDYFDDHHDGLSPVQRNLEQEEAHRRLAEDADARTTALQKAKAAVMSKLTREFCKGGSLSSSSPSPAVRCAGDVTRLSGGTGGNLPPPSGLMGFRLREGLFFGTKSSISIAHSHQSMDSNSALVPLIISR</sequence>
<dbReference type="RefSeq" id="XP_030982363.1">
    <property type="nucleotide sequence ID" value="XM_031126420.1"/>
</dbReference>
<reference evidence="2 3" key="1">
    <citation type="journal article" date="2019" name="Mol. Biol. Evol.">
        <title>Blast fungal genomes show frequent chromosomal changes, gene gains and losses, and effector gene turnover.</title>
        <authorList>
            <person name="Gomez Luciano L.B."/>
            <person name="Jason Tsai I."/>
            <person name="Chuma I."/>
            <person name="Tosa Y."/>
            <person name="Chen Y.H."/>
            <person name="Li J.Y."/>
            <person name="Li M.Y."/>
            <person name="Jade Lu M.Y."/>
            <person name="Nakayashiki H."/>
            <person name="Li W.H."/>
        </authorList>
    </citation>
    <scope>NUCLEOTIDE SEQUENCE [LARGE SCALE GENOMIC DNA]</scope>
    <source>
        <strain evidence="2 3">NI907</strain>
    </source>
</reference>
<reference evidence="3" key="3">
    <citation type="submission" date="2025-08" db="UniProtKB">
        <authorList>
            <consortium name="RefSeq"/>
        </authorList>
    </citation>
    <scope>IDENTIFICATION</scope>
    <source>
        <strain evidence="3">NI907</strain>
    </source>
</reference>